<keyword evidence="1" id="KW-0812">Transmembrane</keyword>
<reference evidence="2 4" key="1">
    <citation type="submission" date="2012-10" db="EMBL/GenBank/DDBJ databases">
        <title>Genome assembly of Amycolatopsis azurea DSM 43854.</title>
        <authorList>
            <person name="Khatri I."/>
            <person name="Kaur I."/>
            <person name="Subramanian S."/>
            <person name="Mayilraj S."/>
        </authorList>
    </citation>
    <scope>NUCLEOTIDE SEQUENCE [LARGE SCALE GENOMIC DNA]</scope>
    <source>
        <strain evidence="2 4">DSM 43854</strain>
    </source>
</reference>
<protein>
    <submittedName>
        <fullName evidence="2">Uncharacterized protein</fullName>
    </submittedName>
</protein>
<evidence type="ECO:0000313" key="2">
    <source>
        <dbReference type="EMBL" id="EMD27392.1"/>
    </source>
</evidence>
<gene>
    <name evidence="3" type="ORF">B0293_26395</name>
    <name evidence="2" type="ORF">C791_2404</name>
</gene>
<comment type="caution">
    <text evidence="2">The sequence shown here is derived from an EMBL/GenBank/DDBJ whole genome shotgun (WGS) entry which is preliminary data.</text>
</comment>
<reference evidence="3 5" key="2">
    <citation type="submission" date="2017-02" db="EMBL/GenBank/DDBJ databases">
        <title>Amycolatopsis azurea DSM 43854 draft genome.</title>
        <authorList>
            <person name="Mayilraj S."/>
        </authorList>
    </citation>
    <scope>NUCLEOTIDE SEQUENCE [LARGE SCALE GENOMIC DNA]</scope>
    <source>
        <strain evidence="3 5">DSM 43854</strain>
    </source>
</reference>
<dbReference type="EMBL" id="MUXN01000020">
    <property type="protein sequence ID" value="OOC03793.1"/>
    <property type="molecule type" value="Genomic_DNA"/>
</dbReference>
<evidence type="ECO:0000313" key="5">
    <source>
        <dbReference type="Proteomes" id="UP000188551"/>
    </source>
</evidence>
<evidence type="ECO:0000313" key="3">
    <source>
        <dbReference type="EMBL" id="OOC03793.1"/>
    </source>
</evidence>
<proteinExistence type="predicted"/>
<dbReference type="Proteomes" id="UP000188551">
    <property type="component" value="Unassembled WGS sequence"/>
</dbReference>
<dbReference type="AlphaFoldDB" id="M2QNL0"/>
<keyword evidence="1" id="KW-0472">Membrane</keyword>
<keyword evidence="1" id="KW-1133">Transmembrane helix</keyword>
<name>M2QNL0_9PSEU</name>
<dbReference type="PATRIC" id="fig|1238180.3.peg.3003"/>
<dbReference type="Proteomes" id="UP000014137">
    <property type="component" value="Unassembled WGS sequence"/>
</dbReference>
<sequence>MTGGTLLTLVIFGGLFLTAPRFFLEPLLAILVIIVFLTAVALFSLIGLCCTPWKTKSKKGHDQ</sequence>
<evidence type="ECO:0000313" key="4">
    <source>
        <dbReference type="Proteomes" id="UP000014137"/>
    </source>
</evidence>
<organism evidence="2 4">
    <name type="scientific">Amycolatopsis azurea DSM 43854</name>
    <dbReference type="NCBI Taxonomy" id="1238180"/>
    <lineage>
        <taxon>Bacteria</taxon>
        <taxon>Bacillati</taxon>
        <taxon>Actinomycetota</taxon>
        <taxon>Actinomycetes</taxon>
        <taxon>Pseudonocardiales</taxon>
        <taxon>Pseudonocardiaceae</taxon>
        <taxon>Amycolatopsis</taxon>
    </lineage>
</organism>
<keyword evidence="5" id="KW-1185">Reference proteome</keyword>
<dbReference type="RefSeq" id="WP_005155808.1">
    <property type="nucleotide sequence ID" value="NZ_ANMG01000023.1"/>
</dbReference>
<feature type="transmembrane region" description="Helical" evidence="1">
    <location>
        <begin position="28"/>
        <end position="50"/>
    </location>
</feature>
<dbReference type="EMBL" id="ANMG01000023">
    <property type="protein sequence ID" value="EMD27392.1"/>
    <property type="molecule type" value="Genomic_DNA"/>
</dbReference>
<evidence type="ECO:0000256" key="1">
    <source>
        <dbReference type="SAM" id="Phobius"/>
    </source>
</evidence>
<accession>M2QNL0</accession>